<protein>
    <submittedName>
        <fullName evidence="3">Uncharacterized protein</fullName>
    </submittedName>
</protein>
<evidence type="ECO:0000256" key="1">
    <source>
        <dbReference type="SAM" id="MobiDB-lite"/>
    </source>
</evidence>
<dbReference type="EMBL" id="MU004292">
    <property type="protein sequence ID" value="KAF2661665.1"/>
    <property type="molecule type" value="Genomic_DNA"/>
</dbReference>
<proteinExistence type="predicted"/>
<accession>A0A6A6TNM6</accession>
<name>A0A6A6TNM6_9PLEO</name>
<gene>
    <name evidence="3" type="ORF">K491DRAFT_710510</name>
</gene>
<organism evidence="3 4">
    <name type="scientific">Lophiostoma macrostomum CBS 122681</name>
    <dbReference type="NCBI Taxonomy" id="1314788"/>
    <lineage>
        <taxon>Eukaryota</taxon>
        <taxon>Fungi</taxon>
        <taxon>Dikarya</taxon>
        <taxon>Ascomycota</taxon>
        <taxon>Pezizomycotina</taxon>
        <taxon>Dothideomycetes</taxon>
        <taxon>Pleosporomycetidae</taxon>
        <taxon>Pleosporales</taxon>
        <taxon>Lophiostomataceae</taxon>
        <taxon>Lophiostoma</taxon>
    </lineage>
</organism>
<dbReference type="OrthoDB" id="4770059at2759"/>
<evidence type="ECO:0000256" key="2">
    <source>
        <dbReference type="SAM" id="Phobius"/>
    </source>
</evidence>
<evidence type="ECO:0000313" key="3">
    <source>
        <dbReference type="EMBL" id="KAF2661665.1"/>
    </source>
</evidence>
<dbReference type="CDD" id="cd21699">
    <property type="entry name" value="JMTM_APP_like"/>
    <property type="match status" value="1"/>
</dbReference>
<dbReference type="Proteomes" id="UP000799324">
    <property type="component" value="Unassembled WGS sequence"/>
</dbReference>
<reference evidence="3" key="1">
    <citation type="journal article" date="2020" name="Stud. Mycol.">
        <title>101 Dothideomycetes genomes: a test case for predicting lifestyles and emergence of pathogens.</title>
        <authorList>
            <person name="Haridas S."/>
            <person name="Albert R."/>
            <person name="Binder M."/>
            <person name="Bloem J."/>
            <person name="Labutti K."/>
            <person name="Salamov A."/>
            <person name="Andreopoulos B."/>
            <person name="Baker S."/>
            <person name="Barry K."/>
            <person name="Bills G."/>
            <person name="Bluhm B."/>
            <person name="Cannon C."/>
            <person name="Castanera R."/>
            <person name="Culley D."/>
            <person name="Daum C."/>
            <person name="Ezra D."/>
            <person name="Gonzalez J."/>
            <person name="Henrissat B."/>
            <person name="Kuo A."/>
            <person name="Liang C."/>
            <person name="Lipzen A."/>
            <person name="Lutzoni F."/>
            <person name="Magnuson J."/>
            <person name="Mondo S."/>
            <person name="Nolan M."/>
            <person name="Ohm R."/>
            <person name="Pangilinan J."/>
            <person name="Park H.-J."/>
            <person name="Ramirez L."/>
            <person name="Alfaro M."/>
            <person name="Sun H."/>
            <person name="Tritt A."/>
            <person name="Yoshinaga Y."/>
            <person name="Zwiers L.-H."/>
            <person name="Turgeon B."/>
            <person name="Goodwin S."/>
            <person name="Spatafora J."/>
            <person name="Crous P."/>
            <person name="Grigoriev I."/>
        </authorList>
    </citation>
    <scope>NUCLEOTIDE SEQUENCE</scope>
    <source>
        <strain evidence="3">CBS 122681</strain>
    </source>
</reference>
<keyword evidence="4" id="KW-1185">Reference proteome</keyword>
<sequence length="326" mass="34386">MTNLLMGPVPTQFDPPTTCLQVTTSGSDPKIFSESYSLFIGNFNAYYKQGNWRPQATSCYPSATTSIDFWQNYYYSPAFCPTGYNAVCAYTAGDGTYNLPSTVTASVCCPPGFGCVNGWAHGCQKLTSGVVSSVFIAADPTATLTDLSSQLTTVSLAQSYYIWHDGVPVAWETTDTDILSQSIAAVSRASVAATAGSTASTSQPTTTAPGPTSTSSTPTHAPSSGLSSGAKIGIGVGAGVLAIALILGAFLLLRRRAKKQNYGAVQLDDTTISRKHGESERYAMHAEPSELGVGHGGSRELYTQPVELMGDVMSHEMPTPVNEKKR</sequence>
<dbReference type="AlphaFoldDB" id="A0A6A6TNM6"/>
<keyword evidence="2" id="KW-0472">Membrane</keyword>
<feature type="region of interest" description="Disordered" evidence="1">
    <location>
        <begin position="195"/>
        <end position="226"/>
    </location>
</feature>
<evidence type="ECO:0000313" key="4">
    <source>
        <dbReference type="Proteomes" id="UP000799324"/>
    </source>
</evidence>
<feature type="transmembrane region" description="Helical" evidence="2">
    <location>
        <begin position="232"/>
        <end position="253"/>
    </location>
</feature>
<keyword evidence="2" id="KW-0812">Transmembrane</keyword>
<keyword evidence="2" id="KW-1133">Transmembrane helix</keyword>